<evidence type="ECO:0000313" key="7">
    <source>
        <dbReference type="Proteomes" id="UP000680206"/>
    </source>
</evidence>
<keyword evidence="7" id="KW-1185">Reference proteome</keyword>
<accession>A0ABS3RN94</accession>
<comment type="caution">
    <text evidence="6">The sequence shown here is derived from an EMBL/GenBank/DDBJ whole genome shotgun (WGS) entry which is preliminary data.</text>
</comment>
<dbReference type="InterPro" id="IPR018062">
    <property type="entry name" value="HTH_AraC-typ_CS"/>
</dbReference>
<gene>
    <name evidence="6" type="ORF">J4709_11560</name>
</gene>
<organism evidence="6 7">
    <name type="scientific">Actinomadura violacea</name>
    <dbReference type="NCBI Taxonomy" id="2819934"/>
    <lineage>
        <taxon>Bacteria</taxon>
        <taxon>Bacillati</taxon>
        <taxon>Actinomycetota</taxon>
        <taxon>Actinomycetes</taxon>
        <taxon>Streptosporangiales</taxon>
        <taxon>Thermomonosporaceae</taxon>
        <taxon>Actinomadura</taxon>
    </lineage>
</organism>
<reference evidence="6 7" key="1">
    <citation type="submission" date="2021-03" db="EMBL/GenBank/DDBJ databases">
        <title>Actinomadura violae sp. nov., isolated from lichen in Thailand.</title>
        <authorList>
            <person name="Kanchanasin P."/>
            <person name="Saeng-In P."/>
            <person name="Phongsopitanun W."/>
            <person name="Yuki M."/>
            <person name="Kudo T."/>
            <person name="Ohkuma M."/>
            <person name="Tanasupawat S."/>
        </authorList>
    </citation>
    <scope>NUCLEOTIDE SEQUENCE [LARGE SCALE GENOMIC DNA]</scope>
    <source>
        <strain evidence="6 7">LCR2-06</strain>
    </source>
</reference>
<dbReference type="InterPro" id="IPR032783">
    <property type="entry name" value="AraC_lig"/>
</dbReference>
<evidence type="ECO:0000256" key="2">
    <source>
        <dbReference type="ARBA" id="ARBA00023125"/>
    </source>
</evidence>
<evidence type="ECO:0000256" key="3">
    <source>
        <dbReference type="ARBA" id="ARBA00023163"/>
    </source>
</evidence>
<dbReference type="InterPro" id="IPR020449">
    <property type="entry name" value="Tscrpt_reg_AraC-type_HTH"/>
</dbReference>
<proteinExistence type="predicted"/>
<feature type="domain" description="HTH araC/xylS-type" evidence="5">
    <location>
        <begin position="229"/>
        <end position="327"/>
    </location>
</feature>
<dbReference type="PROSITE" id="PS00041">
    <property type="entry name" value="HTH_ARAC_FAMILY_1"/>
    <property type="match status" value="1"/>
</dbReference>
<dbReference type="EMBL" id="JAGEPF010000007">
    <property type="protein sequence ID" value="MBO2458203.1"/>
    <property type="molecule type" value="Genomic_DNA"/>
</dbReference>
<dbReference type="SUPFAM" id="SSF46689">
    <property type="entry name" value="Homeodomain-like"/>
    <property type="match status" value="2"/>
</dbReference>
<dbReference type="PRINTS" id="PR00032">
    <property type="entry name" value="HTHARAC"/>
</dbReference>
<dbReference type="PROSITE" id="PS01124">
    <property type="entry name" value="HTH_ARAC_FAMILY_2"/>
    <property type="match status" value="1"/>
</dbReference>
<dbReference type="InterPro" id="IPR009057">
    <property type="entry name" value="Homeodomain-like_sf"/>
</dbReference>
<dbReference type="PANTHER" id="PTHR46796:SF7">
    <property type="entry name" value="ARAC FAMILY TRANSCRIPTIONAL REGULATOR"/>
    <property type="match status" value="1"/>
</dbReference>
<dbReference type="InterPro" id="IPR018060">
    <property type="entry name" value="HTH_AraC"/>
</dbReference>
<dbReference type="Pfam" id="PF12852">
    <property type="entry name" value="Cupin_6"/>
    <property type="match status" value="1"/>
</dbReference>
<dbReference type="SMART" id="SM00342">
    <property type="entry name" value="HTH_ARAC"/>
    <property type="match status" value="1"/>
</dbReference>
<evidence type="ECO:0000256" key="1">
    <source>
        <dbReference type="ARBA" id="ARBA00023015"/>
    </source>
</evidence>
<dbReference type="PANTHER" id="PTHR46796">
    <property type="entry name" value="HTH-TYPE TRANSCRIPTIONAL ACTIVATOR RHAS-RELATED"/>
    <property type="match status" value="1"/>
</dbReference>
<dbReference type="Pfam" id="PF12833">
    <property type="entry name" value="HTH_18"/>
    <property type="match status" value="1"/>
</dbReference>
<evidence type="ECO:0000256" key="4">
    <source>
        <dbReference type="SAM" id="MobiDB-lite"/>
    </source>
</evidence>
<keyword evidence="2" id="KW-0238">DNA-binding</keyword>
<feature type="compositionally biased region" description="Pro residues" evidence="4">
    <location>
        <begin position="364"/>
        <end position="374"/>
    </location>
</feature>
<protein>
    <submittedName>
        <fullName evidence="6">AraC family transcriptional regulator</fullName>
    </submittedName>
</protein>
<evidence type="ECO:0000313" key="6">
    <source>
        <dbReference type="EMBL" id="MBO2458203.1"/>
    </source>
</evidence>
<name>A0ABS3RN94_9ACTN</name>
<dbReference type="InterPro" id="IPR050204">
    <property type="entry name" value="AraC_XylS_family_regulators"/>
</dbReference>
<dbReference type="Proteomes" id="UP000680206">
    <property type="component" value="Unassembled WGS sequence"/>
</dbReference>
<evidence type="ECO:0000259" key="5">
    <source>
        <dbReference type="PROSITE" id="PS01124"/>
    </source>
</evidence>
<feature type="region of interest" description="Disordered" evidence="4">
    <location>
        <begin position="326"/>
        <end position="374"/>
    </location>
</feature>
<dbReference type="Gene3D" id="1.10.10.60">
    <property type="entry name" value="Homeodomain-like"/>
    <property type="match status" value="2"/>
</dbReference>
<sequence length="374" mass="40750">MPPPSRRRAVLGIIDRAHFMRKSTAMVGDQLSEVFDLVEIRGLVSGGFAARGPWLARAPIQDPLKLIAMVYGRARLTADGVAGPIELEPGDVAILNGRTWLEQQGGDGDGPRQEIRPQENFARLSGADPNSDDVVIGIAVDLNPIGRALLQEALPAMGHVQASASPAAAADLRGGLDRLFNEVTGHRIGAGFAIRQHGQLLLLDVLRTYVHQAELPPGWLRLLTDERLRPAVHLMHTEPGKPWRLQELAHAAAMSRTSFAERFRTVAGQPPLTYLNQWRMLLAQRALRDGDVRIGSLAAELGYASESAFSTAFKREVGASPLHYRHQARAQPPTQAKPIQVQHQPTAPCPPQRLHEPPSRLEPVLPPAPSSAKM</sequence>
<keyword evidence="1" id="KW-0805">Transcription regulation</keyword>
<keyword evidence="3" id="KW-0804">Transcription</keyword>